<keyword evidence="4" id="KW-0813">Transport</keyword>
<protein>
    <recommendedName>
        <fullName evidence="3">Probable heme-iron transport system permease protein IsdF</fullName>
    </recommendedName>
    <alternativeName>
        <fullName evidence="12">Iron-regulated surface determinant protein F</fullName>
    </alternativeName>
    <alternativeName>
        <fullName evidence="11">Staphylococcal iron-regulated protein G</fullName>
    </alternativeName>
</protein>
<comment type="similarity">
    <text evidence="2">Belongs to the binding-protein-dependent transport system permease family. FecCD subfamily.</text>
</comment>
<evidence type="ECO:0000256" key="3">
    <source>
        <dbReference type="ARBA" id="ARBA00018524"/>
    </source>
</evidence>
<dbReference type="RefSeq" id="WP_057788688.1">
    <property type="nucleotide sequence ID" value="NZ_JQCD01000031.1"/>
</dbReference>
<keyword evidence="5" id="KW-1003">Cell membrane</keyword>
<comment type="caution">
    <text evidence="14">The sequence shown here is derived from an EMBL/GenBank/DDBJ whole genome shotgun (WGS) entry which is preliminary data.</text>
</comment>
<keyword evidence="9 13" id="KW-0472">Membrane</keyword>
<keyword evidence="7 13" id="KW-1133">Transmembrane helix</keyword>
<proteinExistence type="inferred from homology"/>
<feature type="transmembrane region" description="Helical" evidence="13">
    <location>
        <begin position="286"/>
        <end position="305"/>
    </location>
</feature>
<dbReference type="GO" id="GO:0005886">
    <property type="term" value="C:plasma membrane"/>
    <property type="evidence" value="ECO:0007669"/>
    <property type="project" value="UniProtKB-SubCell"/>
</dbReference>
<evidence type="ECO:0000256" key="10">
    <source>
        <dbReference type="ARBA" id="ARBA00025320"/>
    </source>
</evidence>
<sequence>MHKAYNGILAVALIISVGAALLLGSTHLSLTALLQGDPDALKLAINYRLPRIIVAVVGGAMIGLSGNLLQLVLRNHLVDASILGIMNGSQFLTLCLIVLIPALTHLNVVIAAICGMVLLIGWRVVIPKQRSTMQLILVGIATAMTFQSLTQLTSEGFGVPLPSLSTVTWGQTWQLLIVLVLGLMLLIIVWPQLKYFALSSEQLRLLKVPENRLLYFVLCIVGMWAGAVTGLLGVIFFLGAVLPQMSRLMAPHAKSQALFAPTALWGSLLLLNADTLARTIVAPTELPTSAVLLAISGPLFVLLLIKGGRKHA</sequence>
<evidence type="ECO:0000256" key="13">
    <source>
        <dbReference type="SAM" id="Phobius"/>
    </source>
</evidence>
<feature type="transmembrane region" description="Helical" evidence="13">
    <location>
        <begin position="173"/>
        <end position="193"/>
    </location>
</feature>
<dbReference type="SUPFAM" id="SSF81345">
    <property type="entry name" value="ABC transporter involved in vitamin B12 uptake, BtuC"/>
    <property type="match status" value="1"/>
</dbReference>
<accession>A0A0R2JEZ3</accession>
<evidence type="ECO:0000256" key="8">
    <source>
        <dbReference type="ARBA" id="ARBA00023004"/>
    </source>
</evidence>
<keyword evidence="6 13" id="KW-0812">Transmembrane</keyword>
<dbReference type="PANTHER" id="PTHR30472:SF21">
    <property type="entry name" value="HEME-IRON TRANSPORT SYSTEM PERMEASE PROTEIN ISDF-RELATED"/>
    <property type="match status" value="1"/>
</dbReference>
<dbReference type="STRING" id="1620.IV67_GL000965"/>
<organism evidence="14 15">
    <name type="scientific">Weissella minor</name>
    <dbReference type="NCBI Taxonomy" id="1620"/>
    <lineage>
        <taxon>Bacteria</taxon>
        <taxon>Bacillati</taxon>
        <taxon>Bacillota</taxon>
        <taxon>Bacilli</taxon>
        <taxon>Lactobacillales</taxon>
        <taxon>Lactobacillaceae</taxon>
        <taxon>Weissella</taxon>
    </lineage>
</organism>
<dbReference type="OrthoDB" id="9811721at2"/>
<dbReference type="PANTHER" id="PTHR30472">
    <property type="entry name" value="FERRIC ENTEROBACTIN TRANSPORT SYSTEM PERMEASE PROTEIN"/>
    <property type="match status" value="1"/>
</dbReference>
<evidence type="ECO:0000256" key="12">
    <source>
        <dbReference type="ARBA" id="ARBA00031465"/>
    </source>
</evidence>
<evidence type="ECO:0000256" key="9">
    <source>
        <dbReference type="ARBA" id="ARBA00023136"/>
    </source>
</evidence>
<dbReference type="Pfam" id="PF01032">
    <property type="entry name" value="FecCD"/>
    <property type="match status" value="1"/>
</dbReference>
<keyword evidence="8" id="KW-0408">Iron</keyword>
<keyword evidence="15" id="KW-1185">Reference proteome</keyword>
<feature type="transmembrane region" description="Helical" evidence="13">
    <location>
        <begin position="106"/>
        <end position="126"/>
    </location>
</feature>
<dbReference type="Proteomes" id="UP000051673">
    <property type="component" value="Unassembled WGS sequence"/>
</dbReference>
<dbReference type="InterPro" id="IPR037294">
    <property type="entry name" value="ABC_BtuC-like"/>
</dbReference>
<evidence type="ECO:0000256" key="4">
    <source>
        <dbReference type="ARBA" id="ARBA00022448"/>
    </source>
</evidence>
<feature type="transmembrane region" description="Helical" evidence="13">
    <location>
        <begin position="80"/>
        <end position="100"/>
    </location>
</feature>
<dbReference type="GO" id="GO:0033214">
    <property type="term" value="P:siderophore-iron import into cell"/>
    <property type="evidence" value="ECO:0007669"/>
    <property type="project" value="TreeGrafter"/>
</dbReference>
<evidence type="ECO:0000313" key="15">
    <source>
        <dbReference type="Proteomes" id="UP000051673"/>
    </source>
</evidence>
<dbReference type="PATRIC" id="fig|1620.3.peg.981"/>
<evidence type="ECO:0000256" key="2">
    <source>
        <dbReference type="ARBA" id="ARBA00007935"/>
    </source>
</evidence>
<evidence type="ECO:0000256" key="11">
    <source>
        <dbReference type="ARBA" id="ARBA00031149"/>
    </source>
</evidence>
<dbReference type="AlphaFoldDB" id="A0A0R2JEZ3"/>
<dbReference type="EMBL" id="JQCD01000031">
    <property type="protein sequence ID" value="KRN75919.1"/>
    <property type="molecule type" value="Genomic_DNA"/>
</dbReference>
<feature type="transmembrane region" description="Helical" evidence="13">
    <location>
        <begin position="52"/>
        <end position="73"/>
    </location>
</feature>
<evidence type="ECO:0000256" key="5">
    <source>
        <dbReference type="ARBA" id="ARBA00022475"/>
    </source>
</evidence>
<comment type="subcellular location">
    <subcellularLocation>
        <location evidence="1">Cell membrane</location>
        <topology evidence="1">Multi-pass membrane protein</topology>
    </subcellularLocation>
</comment>
<dbReference type="InterPro" id="IPR000522">
    <property type="entry name" value="ABC_transptr_permease_BtuC"/>
</dbReference>
<reference evidence="14 15" key="1">
    <citation type="journal article" date="2015" name="Genome Announc.">
        <title>Expanding the biotechnology potential of lactobacilli through comparative genomics of 213 strains and associated genera.</title>
        <authorList>
            <person name="Sun Z."/>
            <person name="Harris H.M."/>
            <person name="McCann A."/>
            <person name="Guo C."/>
            <person name="Argimon S."/>
            <person name="Zhang W."/>
            <person name="Yang X."/>
            <person name="Jeffery I.B."/>
            <person name="Cooney J.C."/>
            <person name="Kagawa T.F."/>
            <person name="Liu W."/>
            <person name="Song Y."/>
            <person name="Salvetti E."/>
            <person name="Wrobel A."/>
            <person name="Rasinkangas P."/>
            <person name="Parkhill J."/>
            <person name="Rea M.C."/>
            <person name="O'Sullivan O."/>
            <person name="Ritari J."/>
            <person name="Douillard F.P."/>
            <person name="Paul Ross R."/>
            <person name="Yang R."/>
            <person name="Briner A.E."/>
            <person name="Felis G.E."/>
            <person name="de Vos W.M."/>
            <person name="Barrangou R."/>
            <person name="Klaenhammer T.R."/>
            <person name="Caufield P.W."/>
            <person name="Cui Y."/>
            <person name="Zhang H."/>
            <person name="O'Toole P.W."/>
        </authorList>
    </citation>
    <scope>NUCLEOTIDE SEQUENCE [LARGE SCALE GENOMIC DNA]</scope>
    <source>
        <strain evidence="14 15">DSM 20014</strain>
    </source>
</reference>
<evidence type="ECO:0000313" key="14">
    <source>
        <dbReference type="EMBL" id="KRN75919.1"/>
    </source>
</evidence>
<feature type="transmembrane region" description="Helical" evidence="13">
    <location>
        <begin position="133"/>
        <end position="153"/>
    </location>
</feature>
<comment type="function">
    <text evidence="10">Part of the binding-protein-dependent transport system for heme-iron. Responsible for the translocation of the substrate across the membrane.</text>
</comment>
<dbReference type="Gene3D" id="1.10.3470.10">
    <property type="entry name" value="ABC transporter involved in vitamin B12 uptake, BtuC"/>
    <property type="match status" value="1"/>
</dbReference>
<evidence type="ECO:0000256" key="6">
    <source>
        <dbReference type="ARBA" id="ARBA00022692"/>
    </source>
</evidence>
<feature type="transmembrane region" description="Helical" evidence="13">
    <location>
        <begin position="213"/>
        <end position="242"/>
    </location>
</feature>
<dbReference type="GO" id="GO:0022857">
    <property type="term" value="F:transmembrane transporter activity"/>
    <property type="evidence" value="ECO:0007669"/>
    <property type="project" value="InterPro"/>
</dbReference>
<evidence type="ECO:0000256" key="1">
    <source>
        <dbReference type="ARBA" id="ARBA00004651"/>
    </source>
</evidence>
<evidence type="ECO:0000256" key="7">
    <source>
        <dbReference type="ARBA" id="ARBA00022989"/>
    </source>
</evidence>
<name>A0A0R2JEZ3_9LACO</name>
<gene>
    <name evidence="14" type="ORF">IV67_GL000965</name>
</gene>